<dbReference type="SMART" id="SM00948">
    <property type="entry name" value="Proteasome_A_N"/>
    <property type="match status" value="1"/>
</dbReference>
<dbReference type="InterPro" id="IPR023332">
    <property type="entry name" value="Proteasome_alpha-type"/>
</dbReference>
<dbReference type="Pfam" id="PF00227">
    <property type="entry name" value="Proteasome"/>
    <property type="match status" value="1"/>
</dbReference>
<accession>A0A0V0QGR7</accession>
<evidence type="ECO:0000313" key="5">
    <source>
        <dbReference type="Proteomes" id="UP000054937"/>
    </source>
</evidence>
<protein>
    <recommendedName>
        <fullName evidence="3">Proteasome alpha-type subunits domain-containing protein</fullName>
    </recommendedName>
</protein>
<dbReference type="Proteomes" id="UP000054937">
    <property type="component" value="Unassembled WGS sequence"/>
</dbReference>
<evidence type="ECO:0000259" key="3">
    <source>
        <dbReference type="SMART" id="SM00948"/>
    </source>
</evidence>
<gene>
    <name evidence="4" type="ORF">PPERSA_01324</name>
</gene>
<dbReference type="InterPro" id="IPR000426">
    <property type="entry name" value="Proteasome_asu_N"/>
</dbReference>
<dbReference type="InterPro" id="IPR029055">
    <property type="entry name" value="Ntn_hydrolases_N"/>
</dbReference>
<dbReference type="FunFam" id="3.60.20.10:FF:000054">
    <property type="entry name" value="Proteasome subunit alpha type"/>
    <property type="match status" value="1"/>
</dbReference>
<sequence length="235" mass="25935">MSVNTFSKDGRLYQIEYALEAMKLGQGTVGIKVKEGIVLAVERRLQSSLMIPKSLEKISEIDTHIAAASSGLITDARILVDHARVEAQNHTFNFNEPISVRALTQSVSDLALNFGESDGKKKKVMSRPFGVGLLIGGITDEGPKLYQTDPSGTMIEYQAKGLGSAAEGIQSKLQESYKEDLTLEEAENLALLCLKQVMEEKIDKKNVELCVIPTSTKKFTERNEDYIDEILKKLP</sequence>
<dbReference type="PANTHER" id="PTHR11599">
    <property type="entry name" value="PROTEASOME SUBUNIT ALPHA/BETA"/>
    <property type="match status" value="1"/>
</dbReference>
<comment type="caution">
    <text evidence="4">The sequence shown here is derived from an EMBL/GenBank/DDBJ whole genome shotgun (WGS) entry which is preliminary data.</text>
</comment>
<reference evidence="4 5" key="1">
    <citation type="journal article" date="2015" name="Sci. Rep.">
        <title>Genome of the facultative scuticociliatosis pathogen Pseudocohnilembus persalinus provides insight into its virulence through horizontal gene transfer.</title>
        <authorList>
            <person name="Xiong J."/>
            <person name="Wang G."/>
            <person name="Cheng J."/>
            <person name="Tian M."/>
            <person name="Pan X."/>
            <person name="Warren A."/>
            <person name="Jiang C."/>
            <person name="Yuan D."/>
            <person name="Miao W."/>
        </authorList>
    </citation>
    <scope>NUCLEOTIDE SEQUENCE [LARGE SCALE GENOMIC DNA]</scope>
    <source>
        <strain evidence="4">36N120E</strain>
    </source>
</reference>
<dbReference type="NCBIfam" id="NF003075">
    <property type="entry name" value="PRK03996.1"/>
    <property type="match status" value="1"/>
</dbReference>
<dbReference type="GO" id="GO:0006511">
    <property type="term" value="P:ubiquitin-dependent protein catabolic process"/>
    <property type="evidence" value="ECO:0007669"/>
    <property type="project" value="InterPro"/>
</dbReference>
<dbReference type="AlphaFoldDB" id="A0A0V0QGR7"/>
<keyword evidence="1 2" id="KW-0647">Proteasome</keyword>
<dbReference type="Gene3D" id="3.60.20.10">
    <property type="entry name" value="Glutamine Phosphoribosylpyrophosphate, subunit 1, domain 1"/>
    <property type="match status" value="1"/>
</dbReference>
<comment type="similarity">
    <text evidence="2">Belongs to the peptidase T1A family.</text>
</comment>
<dbReference type="Pfam" id="PF10584">
    <property type="entry name" value="Proteasome_A_N"/>
    <property type="match status" value="1"/>
</dbReference>
<dbReference type="OrthoDB" id="431557at2759"/>
<proteinExistence type="inferred from homology"/>
<evidence type="ECO:0000256" key="1">
    <source>
        <dbReference type="ARBA" id="ARBA00022942"/>
    </source>
</evidence>
<keyword evidence="5" id="KW-1185">Reference proteome</keyword>
<dbReference type="InterPro" id="IPR050115">
    <property type="entry name" value="Proteasome_alpha"/>
</dbReference>
<dbReference type="SUPFAM" id="SSF56235">
    <property type="entry name" value="N-terminal nucleophile aminohydrolases (Ntn hydrolases)"/>
    <property type="match status" value="1"/>
</dbReference>
<evidence type="ECO:0000313" key="4">
    <source>
        <dbReference type="EMBL" id="KRX01421.1"/>
    </source>
</evidence>
<dbReference type="EMBL" id="LDAU01000170">
    <property type="protein sequence ID" value="KRX01421.1"/>
    <property type="molecule type" value="Genomic_DNA"/>
</dbReference>
<dbReference type="GO" id="GO:0019773">
    <property type="term" value="C:proteasome core complex, alpha-subunit complex"/>
    <property type="evidence" value="ECO:0007669"/>
    <property type="project" value="UniProtKB-UniRule"/>
</dbReference>
<dbReference type="FunCoup" id="A0A0V0QGR7">
    <property type="interactions" value="516"/>
</dbReference>
<feature type="domain" description="Proteasome alpha-type subunits" evidence="3">
    <location>
        <begin position="1"/>
        <end position="21"/>
    </location>
</feature>
<dbReference type="OMA" id="RSMIDHA"/>
<dbReference type="PROSITE" id="PS51475">
    <property type="entry name" value="PROTEASOME_ALPHA_2"/>
    <property type="match status" value="1"/>
</dbReference>
<organism evidence="4 5">
    <name type="scientific">Pseudocohnilembus persalinus</name>
    <name type="common">Ciliate</name>
    <dbReference type="NCBI Taxonomy" id="266149"/>
    <lineage>
        <taxon>Eukaryota</taxon>
        <taxon>Sar</taxon>
        <taxon>Alveolata</taxon>
        <taxon>Ciliophora</taxon>
        <taxon>Intramacronucleata</taxon>
        <taxon>Oligohymenophorea</taxon>
        <taxon>Scuticociliatia</taxon>
        <taxon>Philasterida</taxon>
        <taxon>Pseudocohnilembidae</taxon>
        <taxon>Pseudocohnilembus</taxon>
    </lineage>
</organism>
<name>A0A0V0QGR7_PSEPJ</name>
<dbReference type="InParanoid" id="A0A0V0QGR7"/>
<dbReference type="InterPro" id="IPR001353">
    <property type="entry name" value="Proteasome_sua/b"/>
</dbReference>
<evidence type="ECO:0000256" key="2">
    <source>
        <dbReference type="PROSITE-ProRule" id="PRU00808"/>
    </source>
</evidence>